<dbReference type="PANTHER" id="PTHR12770">
    <property type="entry name" value="RUS1 FAMILY PROTEIN C16ORF58"/>
    <property type="match status" value="1"/>
</dbReference>
<evidence type="ECO:0000259" key="3">
    <source>
        <dbReference type="Pfam" id="PF04884"/>
    </source>
</evidence>
<dbReference type="EMBL" id="JAHRHJ020003813">
    <property type="protein sequence ID" value="KAH9289678.1"/>
    <property type="molecule type" value="Genomic_DNA"/>
</dbReference>
<feature type="domain" description="Protein root UVB sensitive/RUS" evidence="3">
    <location>
        <begin position="50"/>
        <end position="190"/>
    </location>
</feature>
<comment type="caution">
    <text evidence="4">The sequence shown here is derived from an EMBL/GenBank/DDBJ whole genome shotgun (WGS) entry which is preliminary data.</text>
</comment>
<comment type="similarity">
    <text evidence="1">Belongs to the RUS1 family.</text>
</comment>
<gene>
    <name evidence="4" type="ORF">KI387_033795</name>
</gene>
<dbReference type="InterPro" id="IPR054549">
    <property type="entry name" value="UVB_sens_RUS_dom"/>
</dbReference>
<evidence type="ECO:0000256" key="2">
    <source>
        <dbReference type="SAM" id="MobiDB-lite"/>
    </source>
</evidence>
<feature type="compositionally biased region" description="Acidic residues" evidence="2">
    <location>
        <begin position="27"/>
        <end position="43"/>
    </location>
</feature>
<dbReference type="AlphaFoldDB" id="A0AA38BYR2"/>
<dbReference type="Pfam" id="PF04884">
    <property type="entry name" value="UVB_sens_prot"/>
    <property type="match status" value="1"/>
</dbReference>
<feature type="region of interest" description="Disordered" evidence="2">
    <location>
        <begin position="24"/>
        <end position="43"/>
    </location>
</feature>
<name>A0AA38BYR2_TAXCH</name>
<organism evidence="4 5">
    <name type="scientific">Taxus chinensis</name>
    <name type="common">Chinese yew</name>
    <name type="synonym">Taxus wallichiana var. chinensis</name>
    <dbReference type="NCBI Taxonomy" id="29808"/>
    <lineage>
        <taxon>Eukaryota</taxon>
        <taxon>Viridiplantae</taxon>
        <taxon>Streptophyta</taxon>
        <taxon>Embryophyta</taxon>
        <taxon>Tracheophyta</taxon>
        <taxon>Spermatophyta</taxon>
        <taxon>Pinopsida</taxon>
        <taxon>Pinidae</taxon>
        <taxon>Conifers II</taxon>
        <taxon>Cupressales</taxon>
        <taxon>Taxaceae</taxon>
        <taxon>Taxus</taxon>
    </lineage>
</organism>
<dbReference type="Proteomes" id="UP000824469">
    <property type="component" value="Unassembled WGS sequence"/>
</dbReference>
<proteinExistence type="inferred from homology"/>
<protein>
    <recommendedName>
        <fullName evidence="3">Protein root UVB sensitive/RUS domain-containing protein</fullName>
    </recommendedName>
</protein>
<evidence type="ECO:0000256" key="1">
    <source>
        <dbReference type="ARBA" id="ARBA00007558"/>
    </source>
</evidence>
<evidence type="ECO:0000313" key="4">
    <source>
        <dbReference type="EMBL" id="KAH9289678.1"/>
    </source>
</evidence>
<accession>A0AA38BYR2</accession>
<dbReference type="PANTHER" id="PTHR12770:SF20">
    <property type="entry name" value="PROTEIN ROOT UVB SENSITIVE 6"/>
    <property type="match status" value="1"/>
</dbReference>
<evidence type="ECO:0000313" key="5">
    <source>
        <dbReference type="Proteomes" id="UP000824469"/>
    </source>
</evidence>
<sequence length="281" mass="30922">MPLGHTIDMVRYSLDLDSDSRVLENISGEESDTSNETEEEDDFTAEYETENLTQDGVGRIGKMLFACQGKNFDCDLKQLRFTSDLFMDFGAAVELATVAAPHLFLPFACAANLAKNISAVTSTSTRSHIYRAFARGENIGDVTAKGECISNIADLLGMGLCVCITKQNPSLLATFAVLSCGYIFFSYQEILKYLWPQSGTHLYALTHLLGVAPEDSKKACFITPFPMPSMAVNRVWSPFSRLRKRSCTGWVAVAGPVHLVIDCGSLIRHDILYTINSYAVI</sequence>
<keyword evidence="5" id="KW-1185">Reference proteome</keyword>
<reference evidence="4 5" key="1">
    <citation type="journal article" date="2021" name="Nat. Plants">
        <title>The Taxus genome provides insights into paclitaxel biosynthesis.</title>
        <authorList>
            <person name="Xiong X."/>
            <person name="Gou J."/>
            <person name="Liao Q."/>
            <person name="Li Y."/>
            <person name="Zhou Q."/>
            <person name="Bi G."/>
            <person name="Li C."/>
            <person name="Du R."/>
            <person name="Wang X."/>
            <person name="Sun T."/>
            <person name="Guo L."/>
            <person name="Liang H."/>
            <person name="Lu P."/>
            <person name="Wu Y."/>
            <person name="Zhang Z."/>
            <person name="Ro D.K."/>
            <person name="Shang Y."/>
            <person name="Huang S."/>
            <person name="Yan J."/>
        </authorList>
    </citation>
    <scope>NUCLEOTIDE SEQUENCE [LARGE SCALE GENOMIC DNA]</scope>
    <source>
        <strain evidence="4">Ta-2019</strain>
    </source>
</reference>
<dbReference type="InterPro" id="IPR006968">
    <property type="entry name" value="RUS_fam"/>
</dbReference>